<feature type="transmembrane region" description="Helical" evidence="1">
    <location>
        <begin position="33"/>
        <end position="57"/>
    </location>
</feature>
<dbReference type="KEGG" id="sphu:SPPYR_0248"/>
<dbReference type="RefSeq" id="WP_295322793.1">
    <property type="nucleotide sequence ID" value="NZ_LT598653.1"/>
</dbReference>
<keyword evidence="1" id="KW-0812">Transmembrane</keyword>
<dbReference type="AlphaFoldDB" id="A0A1Y5PMY6"/>
<keyword evidence="1" id="KW-0472">Membrane</keyword>
<reference evidence="2" key="1">
    <citation type="submission" date="2016-03" db="EMBL/GenBank/DDBJ databases">
        <authorList>
            <person name="Ploux O."/>
        </authorList>
    </citation>
    <scope>NUCLEOTIDE SEQUENCE</scope>
    <source>
        <strain evidence="2">UC10</strain>
    </source>
</reference>
<organism evidence="2">
    <name type="scientific">uncultured Sphingopyxis sp</name>
    <dbReference type="NCBI Taxonomy" id="310581"/>
    <lineage>
        <taxon>Bacteria</taxon>
        <taxon>Pseudomonadati</taxon>
        <taxon>Pseudomonadota</taxon>
        <taxon>Alphaproteobacteria</taxon>
        <taxon>Sphingomonadales</taxon>
        <taxon>Sphingomonadaceae</taxon>
        <taxon>Sphingopyxis</taxon>
        <taxon>environmental samples</taxon>
    </lineage>
</organism>
<dbReference type="EMBL" id="LT598653">
    <property type="protein sequence ID" value="SBV31368.1"/>
    <property type="molecule type" value="Genomic_DNA"/>
</dbReference>
<evidence type="ECO:0000256" key="1">
    <source>
        <dbReference type="SAM" id="Phobius"/>
    </source>
</evidence>
<name>A0A1Y5PMY6_9SPHN</name>
<accession>A0A1Y5PMY6</accession>
<gene>
    <name evidence="2" type="ORF">SPPYR_0248</name>
</gene>
<proteinExistence type="predicted"/>
<evidence type="ECO:0000313" key="2">
    <source>
        <dbReference type="EMBL" id="SBV31368.1"/>
    </source>
</evidence>
<sequence>MDEIPARETEPAAAPAASTAAELSSRFLRYLPFITIAHFLIGLPALIASLALAWFAFVQADATQKMQTGGVMPFVTFGTSNGDEEGNQDISLSLTNNGVGPAILGPIEIRYEGKPISTPVELLRSCCAKTEARALRFSTSPSTGIAVRPGETIEFVSFPRTPATEKVWQIFNKERWKLQVRACYCSIFNDCWVTEGMQGLPKAVDKCPADWSLYREDAGNRIAGVS</sequence>
<keyword evidence="1" id="KW-1133">Transmembrane helix</keyword>
<protein>
    <submittedName>
        <fullName evidence="2">Uncharacterized protein</fullName>
    </submittedName>
</protein>